<organism evidence="1 2">
    <name type="scientific">Amycolatopsis tolypomycina</name>
    <dbReference type="NCBI Taxonomy" id="208445"/>
    <lineage>
        <taxon>Bacteria</taxon>
        <taxon>Bacillati</taxon>
        <taxon>Actinomycetota</taxon>
        <taxon>Actinomycetes</taxon>
        <taxon>Pseudonocardiales</taxon>
        <taxon>Pseudonocardiaceae</taxon>
        <taxon>Amycolatopsis</taxon>
    </lineage>
</organism>
<evidence type="ECO:0000313" key="1">
    <source>
        <dbReference type="EMBL" id="SEB46032.1"/>
    </source>
</evidence>
<dbReference type="RefSeq" id="WP_091305498.1">
    <property type="nucleotide sequence ID" value="NZ_FNSO01000003.1"/>
</dbReference>
<name>A0A1H4JK72_9PSEU</name>
<dbReference type="OrthoDB" id="9861758at2"/>
<protein>
    <submittedName>
        <fullName evidence="1">Uncharacterized protein</fullName>
    </submittedName>
</protein>
<dbReference type="Proteomes" id="UP000199622">
    <property type="component" value="Unassembled WGS sequence"/>
</dbReference>
<accession>A0A1H4JK72</accession>
<sequence length="107" mass="11588">MIAHDSEHGAQPVATTVLVVRDDETGWSHVAHDIDPRRRPRFAGFIQIDTERALVAGLAAADFRLAAAYRIDEYSTAFLFGRVAARDGGPPALVVDRRTTGAAMSRA</sequence>
<keyword evidence="2" id="KW-1185">Reference proteome</keyword>
<dbReference type="EMBL" id="FNSO01000003">
    <property type="protein sequence ID" value="SEB46032.1"/>
    <property type="molecule type" value="Genomic_DNA"/>
</dbReference>
<dbReference type="AlphaFoldDB" id="A0A1H4JK72"/>
<evidence type="ECO:0000313" key="2">
    <source>
        <dbReference type="Proteomes" id="UP000199622"/>
    </source>
</evidence>
<proteinExistence type="predicted"/>
<reference evidence="2" key="1">
    <citation type="submission" date="2016-10" db="EMBL/GenBank/DDBJ databases">
        <authorList>
            <person name="Varghese N."/>
            <person name="Submissions S."/>
        </authorList>
    </citation>
    <scope>NUCLEOTIDE SEQUENCE [LARGE SCALE GENOMIC DNA]</scope>
    <source>
        <strain evidence="2">DSM 44544</strain>
    </source>
</reference>
<gene>
    <name evidence="1" type="ORF">SAMN04489727_1929</name>
</gene>